<name>A0A3N1LWV6_9PROT</name>
<dbReference type="Gene3D" id="1.25.40.20">
    <property type="entry name" value="Ankyrin repeat-containing domain"/>
    <property type="match status" value="2"/>
</dbReference>
<reference evidence="4 5" key="1">
    <citation type="submission" date="2018-11" db="EMBL/GenBank/DDBJ databases">
        <title>Genomic Encyclopedia of Type Strains, Phase IV (KMG-IV): sequencing the most valuable type-strain genomes for metagenomic binning, comparative biology and taxonomic classification.</title>
        <authorList>
            <person name="Goeker M."/>
        </authorList>
    </citation>
    <scope>NUCLEOTIDE SEQUENCE [LARGE SCALE GENOMIC DNA]</scope>
    <source>
        <strain evidence="4 5">DSM 5900</strain>
    </source>
</reference>
<dbReference type="AlphaFoldDB" id="A0A3N1LWV6"/>
<dbReference type="PANTHER" id="PTHR24201:SF2">
    <property type="entry name" value="ANKYRIN REPEAT DOMAIN-CONTAINING PROTEIN 42"/>
    <property type="match status" value="1"/>
</dbReference>
<dbReference type="PANTHER" id="PTHR24201">
    <property type="entry name" value="ANK_REP_REGION DOMAIN-CONTAINING PROTEIN"/>
    <property type="match status" value="1"/>
</dbReference>
<comment type="caution">
    <text evidence="4">The sequence shown here is derived from an EMBL/GenBank/DDBJ whole genome shotgun (WGS) entry which is preliminary data.</text>
</comment>
<organism evidence="4 5">
    <name type="scientific">Stella humosa</name>
    <dbReference type="NCBI Taxonomy" id="94"/>
    <lineage>
        <taxon>Bacteria</taxon>
        <taxon>Pseudomonadati</taxon>
        <taxon>Pseudomonadota</taxon>
        <taxon>Alphaproteobacteria</taxon>
        <taxon>Rhodospirillales</taxon>
        <taxon>Stellaceae</taxon>
        <taxon>Stella</taxon>
    </lineage>
</organism>
<gene>
    <name evidence="4" type="ORF">EDC65_1447</name>
</gene>
<dbReference type="PROSITE" id="PS50088">
    <property type="entry name" value="ANK_REPEAT"/>
    <property type="match status" value="1"/>
</dbReference>
<evidence type="ECO:0000313" key="4">
    <source>
        <dbReference type="EMBL" id="ROP99663.1"/>
    </source>
</evidence>
<dbReference type="InterPro" id="IPR036770">
    <property type="entry name" value="Ankyrin_rpt-contain_sf"/>
</dbReference>
<evidence type="ECO:0000256" key="3">
    <source>
        <dbReference type="PROSITE-ProRule" id="PRU00023"/>
    </source>
</evidence>
<dbReference type="Proteomes" id="UP000278222">
    <property type="component" value="Unassembled WGS sequence"/>
</dbReference>
<dbReference type="PROSITE" id="PS50297">
    <property type="entry name" value="ANK_REP_REGION"/>
    <property type="match status" value="1"/>
</dbReference>
<dbReference type="RefSeq" id="WP_123689029.1">
    <property type="nucleotide sequence ID" value="NZ_AP019700.1"/>
</dbReference>
<dbReference type="SUPFAM" id="SSF48403">
    <property type="entry name" value="Ankyrin repeat"/>
    <property type="match status" value="1"/>
</dbReference>
<dbReference type="Pfam" id="PF12796">
    <property type="entry name" value="Ank_2"/>
    <property type="match status" value="1"/>
</dbReference>
<dbReference type="InterPro" id="IPR002110">
    <property type="entry name" value="Ankyrin_rpt"/>
</dbReference>
<keyword evidence="5" id="KW-1185">Reference proteome</keyword>
<evidence type="ECO:0000256" key="2">
    <source>
        <dbReference type="ARBA" id="ARBA00023043"/>
    </source>
</evidence>
<evidence type="ECO:0000313" key="5">
    <source>
        <dbReference type="Proteomes" id="UP000278222"/>
    </source>
</evidence>
<keyword evidence="2 3" id="KW-0040">ANK repeat</keyword>
<dbReference type="InterPro" id="IPR050776">
    <property type="entry name" value="Ank_Repeat/CDKN_Inhibitor"/>
</dbReference>
<proteinExistence type="predicted"/>
<dbReference type="SMART" id="SM00248">
    <property type="entry name" value="ANK"/>
    <property type="match status" value="5"/>
</dbReference>
<sequence length="563" mass="59336">MARRFGPRSTVDSLKKAAKSWLRQLRAGDAAARGRLIRAWPGAPDDPGLRDVQHALAREYGLAGWTALREALAVRALAGLGHRERVDIVLHHVWEGDPVAAARILGRYPEIARDSLHAAVVCGDRAEVSRRLAADPAGANATGGPLNWPPLLYLAFARLPVPPGEGDALAIATALLDAGADPNARFSDDWDNPFTVLTGVIGQGEQGRPPHPDAPALVDLLVARGADPFDTQALYDTSLVRDDPEWLEILHGASTRRGDAARWTTKPPGGGIGGKFQQSAIDYLLGNAVTFDHPRRVDWLLRHGADPDGVNSYSGLPHHAVARLAGFGHIADLLVRHGARPVPLADQQAFQAACMMLDATTAAELAARDPACLADPEPLLMAAAQGRVAVIDLLLGLGAPVDGAREDGMRPLHAAAQHGHVAAAARLIAAGADLDRRGSRHNATPLGFAVHGGFSPMIDLLAPRTRDPFDLCWAGRVDRLGELFDADPGLAAVLDPGGGTLLFLLPDDEDAAVAVAALLLARGVDPRRPNAEGKMPAHVAGRRGLDEAAEIIAAAARASPRRG</sequence>
<protein>
    <submittedName>
        <fullName evidence="4">Ankyrin repeat protein</fullName>
    </submittedName>
</protein>
<feature type="repeat" description="ANK" evidence="3">
    <location>
        <begin position="407"/>
        <end position="439"/>
    </location>
</feature>
<keyword evidence="1" id="KW-0677">Repeat</keyword>
<evidence type="ECO:0000256" key="1">
    <source>
        <dbReference type="ARBA" id="ARBA00022737"/>
    </source>
</evidence>
<dbReference type="EMBL" id="RJKX01000013">
    <property type="protein sequence ID" value="ROP99663.1"/>
    <property type="molecule type" value="Genomic_DNA"/>
</dbReference>
<accession>A0A3N1LWV6</accession>
<dbReference type="OrthoDB" id="928522at2"/>